<name>A0A6V8HJE4_TALPI</name>
<comment type="caution">
    <text evidence="1">The sequence shown here is derived from an EMBL/GenBank/DDBJ whole genome shotgun (WGS) entry which is preliminary data.</text>
</comment>
<dbReference type="EMBL" id="DF933838">
    <property type="protein sequence ID" value="GAM41792.1"/>
    <property type="molecule type" value="Genomic_DNA"/>
</dbReference>
<accession>A0A6V8HJE4</accession>
<sequence length="205" mass="23512">MDSTVACHLHNSTFYVKDPESQETDNDSNPSIRQLHQAGFSSKNCLFFDDICRRDRTKDVEAFYTEELICTHREFTLSVRKAMSAKVELWGEYEGVELFLEIENRTAVRFILKKFGRNQDLHLSVAGKLGGIEITPNFYESKHLPHHYGQFDNASNHVVKRLEKEADDQLRAAFPEQYKKIEAGARALAEKVKIEAQQTLCQLSG</sequence>
<gene>
    <name evidence="1" type="ORF">TCE0_042f15183</name>
</gene>
<keyword evidence="2" id="KW-1185">Reference proteome</keyword>
<protein>
    <submittedName>
        <fullName evidence="1">Uncharacterized protein</fullName>
    </submittedName>
</protein>
<reference evidence="2" key="1">
    <citation type="journal article" date="2015" name="Genome Announc.">
        <title>Draft genome sequence of Talaromyces cellulolyticus strain Y-94, a source of lignocellulosic biomass-degrading enzymes.</title>
        <authorList>
            <person name="Fujii T."/>
            <person name="Koike H."/>
            <person name="Sawayama S."/>
            <person name="Yano S."/>
            <person name="Inoue H."/>
        </authorList>
    </citation>
    <scope>NUCLEOTIDE SEQUENCE [LARGE SCALE GENOMIC DNA]</scope>
    <source>
        <strain evidence="2">Y-94</strain>
    </source>
</reference>
<evidence type="ECO:0000313" key="1">
    <source>
        <dbReference type="EMBL" id="GAM41792.1"/>
    </source>
</evidence>
<organism evidence="1 2">
    <name type="scientific">Talaromyces pinophilus</name>
    <name type="common">Penicillium pinophilum</name>
    <dbReference type="NCBI Taxonomy" id="128442"/>
    <lineage>
        <taxon>Eukaryota</taxon>
        <taxon>Fungi</taxon>
        <taxon>Dikarya</taxon>
        <taxon>Ascomycota</taxon>
        <taxon>Pezizomycotina</taxon>
        <taxon>Eurotiomycetes</taxon>
        <taxon>Eurotiomycetidae</taxon>
        <taxon>Eurotiales</taxon>
        <taxon>Trichocomaceae</taxon>
        <taxon>Talaromyces</taxon>
        <taxon>Talaromyces sect. Talaromyces</taxon>
    </lineage>
</organism>
<evidence type="ECO:0000313" key="2">
    <source>
        <dbReference type="Proteomes" id="UP000053095"/>
    </source>
</evidence>
<dbReference type="AlphaFoldDB" id="A0A6V8HJE4"/>
<dbReference type="Proteomes" id="UP000053095">
    <property type="component" value="Unassembled WGS sequence"/>
</dbReference>
<proteinExistence type="predicted"/>